<proteinExistence type="predicted"/>
<dbReference type="EMBL" id="CAJVPY010024500">
    <property type="protein sequence ID" value="CAG8786812.1"/>
    <property type="molecule type" value="Genomic_DNA"/>
</dbReference>
<dbReference type="AlphaFoldDB" id="A0A9N9JLF7"/>
<evidence type="ECO:0000313" key="2">
    <source>
        <dbReference type="Proteomes" id="UP000789405"/>
    </source>
</evidence>
<comment type="caution">
    <text evidence="1">The sequence shown here is derived from an EMBL/GenBank/DDBJ whole genome shotgun (WGS) entry which is preliminary data.</text>
</comment>
<keyword evidence="2" id="KW-1185">Reference proteome</keyword>
<name>A0A9N9JLF7_9GLOM</name>
<dbReference type="OrthoDB" id="2414835at2759"/>
<organism evidence="1 2">
    <name type="scientific">Dentiscutata erythropus</name>
    <dbReference type="NCBI Taxonomy" id="1348616"/>
    <lineage>
        <taxon>Eukaryota</taxon>
        <taxon>Fungi</taxon>
        <taxon>Fungi incertae sedis</taxon>
        <taxon>Mucoromycota</taxon>
        <taxon>Glomeromycotina</taxon>
        <taxon>Glomeromycetes</taxon>
        <taxon>Diversisporales</taxon>
        <taxon>Gigasporaceae</taxon>
        <taxon>Dentiscutata</taxon>
    </lineage>
</organism>
<sequence length="176" mass="20585">MRNLIHKLLSAFQNSNEYNQYQNPLWNTTSPNQFTAASIAHLYNCFPDGVLRIENIFSQDITLTQKTNLTSQINVENSGVSNQINFESEQQTQIDSINIIPQENLITDNLNDQERPTTKKLRQARRETKPEEKRILEPLINCLVYPTIDQINQVKEILGNEWDKNRISQYISRHRK</sequence>
<protein>
    <submittedName>
        <fullName evidence="1">12201_t:CDS:1</fullName>
    </submittedName>
</protein>
<reference evidence="1" key="1">
    <citation type="submission" date="2021-06" db="EMBL/GenBank/DDBJ databases">
        <authorList>
            <person name="Kallberg Y."/>
            <person name="Tangrot J."/>
            <person name="Rosling A."/>
        </authorList>
    </citation>
    <scope>NUCLEOTIDE SEQUENCE</scope>
    <source>
        <strain evidence="1">MA453B</strain>
    </source>
</reference>
<gene>
    <name evidence="1" type="ORF">DERYTH_LOCUS20579</name>
</gene>
<feature type="non-terminal residue" evidence="1">
    <location>
        <position position="1"/>
    </location>
</feature>
<accession>A0A9N9JLF7</accession>
<dbReference type="Proteomes" id="UP000789405">
    <property type="component" value="Unassembled WGS sequence"/>
</dbReference>
<evidence type="ECO:0000313" key="1">
    <source>
        <dbReference type="EMBL" id="CAG8786812.1"/>
    </source>
</evidence>